<dbReference type="OrthoDB" id="9789797at2"/>
<evidence type="ECO:0000256" key="5">
    <source>
        <dbReference type="ARBA" id="ARBA00022679"/>
    </source>
</evidence>
<name>A3V778_9RHOB</name>
<organism evidence="12 13">
    <name type="scientific">Yoonia vestfoldensis SKA53</name>
    <dbReference type="NCBI Taxonomy" id="314232"/>
    <lineage>
        <taxon>Bacteria</taxon>
        <taxon>Pseudomonadati</taxon>
        <taxon>Pseudomonadota</taxon>
        <taxon>Alphaproteobacteria</taxon>
        <taxon>Rhodobacterales</taxon>
        <taxon>Paracoccaceae</taxon>
        <taxon>Yoonia</taxon>
    </lineage>
</organism>
<keyword evidence="10" id="KW-0472">Membrane</keyword>
<dbReference type="GO" id="GO:0009245">
    <property type="term" value="P:lipid A biosynthetic process"/>
    <property type="evidence" value="ECO:0007669"/>
    <property type="project" value="TreeGrafter"/>
</dbReference>
<keyword evidence="13" id="KW-1185">Reference proteome</keyword>
<evidence type="ECO:0000256" key="3">
    <source>
        <dbReference type="ARBA" id="ARBA00012621"/>
    </source>
</evidence>
<dbReference type="AlphaFoldDB" id="A3V778"/>
<keyword evidence="5 10" id="KW-0808">Transferase</keyword>
<dbReference type="InterPro" id="IPR039901">
    <property type="entry name" value="Kdotransferase"/>
</dbReference>
<feature type="site" description="Transition state stabilizer" evidence="9">
    <location>
        <position position="214"/>
    </location>
</feature>
<accession>A3V778</accession>
<keyword evidence="10" id="KW-1003">Cell membrane</keyword>
<reference evidence="12 13" key="1">
    <citation type="submission" date="2006-01" db="EMBL/GenBank/DDBJ databases">
        <authorList>
            <person name="Hagstrom A."/>
            <person name="Ferriera S."/>
            <person name="Johnson J."/>
            <person name="Kravitz S."/>
            <person name="Halpern A."/>
            <person name="Remington K."/>
            <person name="Beeson K."/>
            <person name="Tran B."/>
            <person name="Rogers Y.-H."/>
            <person name="Friedman R."/>
            <person name="Venter J.C."/>
        </authorList>
    </citation>
    <scope>NUCLEOTIDE SEQUENCE [LARGE SCALE GENOMIC DNA]</scope>
    <source>
        <strain evidence="12 13">SKA53</strain>
    </source>
</reference>
<comment type="similarity">
    <text evidence="10">Belongs to the glycosyltransferase group 1 family.</text>
</comment>
<evidence type="ECO:0000259" key="11">
    <source>
        <dbReference type="Pfam" id="PF04413"/>
    </source>
</evidence>
<evidence type="ECO:0000256" key="9">
    <source>
        <dbReference type="PIRSR" id="PIRSR639901-2"/>
    </source>
</evidence>
<feature type="active site" description="Proton acceptor" evidence="8">
    <location>
        <position position="69"/>
    </location>
</feature>
<comment type="pathway">
    <text evidence="2 10">Bacterial outer membrane biogenesis; LPS core biosynthesis.</text>
</comment>
<dbReference type="EC" id="2.4.99.12" evidence="3 10"/>
<evidence type="ECO:0000313" key="13">
    <source>
        <dbReference type="Proteomes" id="UP000004507"/>
    </source>
</evidence>
<dbReference type="GO" id="GO:0005886">
    <property type="term" value="C:plasma membrane"/>
    <property type="evidence" value="ECO:0007669"/>
    <property type="project" value="UniProtKB-SubCell"/>
</dbReference>
<comment type="subcellular location">
    <subcellularLocation>
        <location evidence="10">Cell membrane</location>
    </subcellularLocation>
</comment>
<dbReference type="PANTHER" id="PTHR42755">
    <property type="entry name" value="3-DEOXY-MANNO-OCTULOSONATE CYTIDYLYLTRANSFERASE"/>
    <property type="match status" value="1"/>
</dbReference>
<dbReference type="Pfam" id="PF04413">
    <property type="entry name" value="Glycos_transf_N"/>
    <property type="match status" value="1"/>
</dbReference>
<dbReference type="InterPro" id="IPR038107">
    <property type="entry name" value="Glycos_transf_N_sf"/>
</dbReference>
<dbReference type="UniPathway" id="UPA00958"/>
<dbReference type="Gene3D" id="3.40.50.11720">
    <property type="entry name" value="3-Deoxy-D-manno-octulosonic-acid transferase, N-terminal domain"/>
    <property type="match status" value="1"/>
</dbReference>
<dbReference type="Gene3D" id="3.40.50.2000">
    <property type="entry name" value="Glycogen Phosphorylase B"/>
    <property type="match status" value="1"/>
</dbReference>
<dbReference type="HOGENOM" id="CLU_036146_1_1_5"/>
<gene>
    <name evidence="12" type="ORF">SKA53_08311</name>
</gene>
<dbReference type="Proteomes" id="UP000004507">
    <property type="component" value="Unassembled WGS sequence"/>
</dbReference>
<dbReference type="eggNOG" id="COG1519">
    <property type="taxonomic scope" value="Bacteria"/>
</dbReference>
<dbReference type="InterPro" id="IPR007507">
    <property type="entry name" value="Glycos_transf_N"/>
</dbReference>
<evidence type="ECO:0000256" key="7">
    <source>
        <dbReference type="ARBA" id="ARBA00049183"/>
    </source>
</evidence>
<sequence length="420" mass="44355">MTTMPKASLALRAYLAASHLIPLVAGPVLARRRKRGKEHPTRWVEKQGRGLAARPAGRLVWINAVGLGEILSLRGLIARMAAAAPDLHFLVTSTTAASARVFGAQMPPRTIHQFLPLDAPTYRQQFLHHFRPDLCIWAEQDLWPGLVHDADRRGIAQAMVAARMNADSFARHGKAAGLYRDLYARMALVTAQDAGSAAHLTQLGATARVSGSLKPAAPPLDCDPSALRDLQAAVGTRFVWATAPSHPADEAAALAAHNLLRAQIPDALLIIAPRHPDRRDAIVAACPAPPPMKSQAALPGPADPVWLCDTLGDLGLVYRVARAVLIGGTFDATEGHNPWEAAQLGCAVLHGPNVDNFTADFAALGAGGAIAVHDPATIARALHGDLATVAGKAKAIAQDAGDATDLLVRDLLALVKARHD</sequence>
<feature type="site" description="Transition state stabilizer" evidence="9">
    <location>
        <position position="139"/>
    </location>
</feature>
<comment type="function">
    <text evidence="1 10">Involved in lipopolysaccharide (LPS) biosynthesis. Catalyzes the transfer of 3-deoxy-D-manno-octulosonate (Kdo) residue(s) from CMP-Kdo to lipid IV(A), the tetraacyldisaccharide-1,4'-bisphosphate precursor of lipid A.</text>
</comment>
<dbReference type="GO" id="GO:0009244">
    <property type="term" value="P:lipopolysaccharide core region biosynthetic process"/>
    <property type="evidence" value="ECO:0007669"/>
    <property type="project" value="UniProtKB-UniRule"/>
</dbReference>
<proteinExistence type="inferred from homology"/>
<feature type="domain" description="3-deoxy-D-manno-octulosonic-acid transferase N-terminal" evidence="11">
    <location>
        <begin position="42"/>
        <end position="214"/>
    </location>
</feature>
<evidence type="ECO:0000256" key="4">
    <source>
        <dbReference type="ARBA" id="ARBA00019077"/>
    </source>
</evidence>
<evidence type="ECO:0000256" key="10">
    <source>
        <dbReference type="RuleBase" id="RU365103"/>
    </source>
</evidence>
<evidence type="ECO:0000313" key="12">
    <source>
        <dbReference type="EMBL" id="EAQ06094.1"/>
    </source>
</evidence>
<comment type="catalytic activity">
    <reaction evidence="7 10">
        <text>lipid IVA (E. coli) + CMP-3-deoxy-beta-D-manno-octulosonate = alpha-Kdo-(2-&gt;6)-lipid IVA (E. coli) + CMP + H(+)</text>
        <dbReference type="Rhea" id="RHEA:28066"/>
        <dbReference type="ChEBI" id="CHEBI:15378"/>
        <dbReference type="ChEBI" id="CHEBI:58603"/>
        <dbReference type="ChEBI" id="CHEBI:60364"/>
        <dbReference type="ChEBI" id="CHEBI:60377"/>
        <dbReference type="ChEBI" id="CHEBI:85987"/>
        <dbReference type="EC" id="2.4.99.12"/>
    </reaction>
</comment>
<dbReference type="EMBL" id="AAMS01000006">
    <property type="protein sequence ID" value="EAQ06094.1"/>
    <property type="molecule type" value="Genomic_DNA"/>
</dbReference>
<dbReference type="RefSeq" id="WP_007205614.1">
    <property type="nucleotide sequence ID" value="NZ_CH672414.1"/>
</dbReference>
<dbReference type="STRING" id="314232.SKA53_08311"/>
<dbReference type="GO" id="GO:0043842">
    <property type="term" value="F:Kdo transferase activity"/>
    <property type="evidence" value="ECO:0007669"/>
    <property type="project" value="UniProtKB-EC"/>
</dbReference>
<protein>
    <recommendedName>
        <fullName evidence="4 10">3-deoxy-D-manno-octulosonic acid transferase</fullName>
        <shortName evidence="10">Kdo transferase</shortName>
        <ecNumber evidence="3 10">2.4.99.12</ecNumber>
    </recommendedName>
    <alternativeName>
        <fullName evidence="6 10">Lipid IV(A) 3-deoxy-D-manno-octulosonic acid transferase</fullName>
    </alternativeName>
</protein>
<comment type="caution">
    <text evidence="12">The sequence shown here is derived from an EMBL/GenBank/DDBJ whole genome shotgun (WGS) entry which is preliminary data.</text>
</comment>
<evidence type="ECO:0000256" key="2">
    <source>
        <dbReference type="ARBA" id="ARBA00004713"/>
    </source>
</evidence>
<evidence type="ECO:0000256" key="6">
    <source>
        <dbReference type="ARBA" id="ARBA00031445"/>
    </source>
</evidence>
<evidence type="ECO:0000256" key="1">
    <source>
        <dbReference type="ARBA" id="ARBA00003394"/>
    </source>
</evidence>
<keyword evidence="10" id="KW-0448">Lipopolysaccharide biosynthesis</keyword>
<dbReference type="PANTHER" id="PTHR42755:SF1">
    <property type="entry name" value="3-DEOXY-D-MANNO-OCTULOSONIC ACID TRANSFERASE, MITOCHONDRIAL-RELATED"/>
    <property type="match status" value="1"/>
</dbReference>
<evidence type="ECO:0000256" key="8">
    <source>
        <dbReference type="PIRSR" id="PIRSR639901-1"/>
    </source>
</evidence>